<evidence type="ECO:0000313" key="1">
    <source>
        <dbReference type="EMBL" id="CAE7346567.1"/>
    </source>
</evidence>
<proteinExistence type="predicted"/>
<dbReference type="EMBL" id="CAJNDS010002136">
    <property type="protein sequence ID" value="CAE7346567.1"/>
    <property type="molecule type" value="Genomic_DNA"/>
</dbReference>
<keyword evidence="2" id="KW-1185">Reference proteome</keyword>
<dbReference type="Proteomes" id="UP000604046">
    <property type="component" value="Unassembled WGS sequence"/>
</dbReference>
<sequence length="139" mass="15280">MNGQNETPYDRQVFIVPKGENKWDIVKRIKFAEGTKVLRSSIRSMCTGRTLEIEYCKQCREGSVAVQTSSGRFLGTMAAAWSIGVAALSVGIGSSPAMEPLILRLKGMARSWQPLKQRVSVRCCAGQVTPDPRPINPQP</sequence>
<organism evidence="1 2">
    <name type="scientific">Symbiodinium natans</name>
    <dbReference type="NCBI Taxonomy" id="878477"/>
    <lineage>
        <taxon>Eukaryota</taxon>
        <taxon>Sar</taxon>
        <taxon>Alveolata</taxon>
        <taxon>Dinophyceae</taxon>
        <taxon>Suessiales</taxon>
        <taxon>Symbiodiniaceae</taxon>
        <taxon>Symbiodinium</taxon>
    </lineage>
</organism>
<comment type="caution">
    <text evidence="1">The sequence shown here is derived from an EMBL/GenBank/DDBJ whole genome shotgun (WGS) entry which is preliminary data.</text>
</comment>
<protein>
    <submittedName>
        <fullName evidence="1">Uncharacterized protein</fullName>
    </submittedName>
</protein>
<accession>A0A812P5K8</accession>
<gene>
    <name evidence="1" type="ORF">SNAT2548_LOCUS18180</name>
</gene>
<name>A0A812P5K8_9DINO</name>
<evidence type="ECO:0000313" key="2">
    <source>
        <dbReference type="Proteomes" id="UP000604046"/>
    </source>
</evidence>
<reference evidence="1" key="1">
    <citation type="submission" date="2021-02" db="EMBL/GenBank/DDBJ databases">
        <authorList>
            <person name="Dougan E. K."/>
            <person name="Rhodes N."/>
            <person name="Thang M."/>
            <person name="Chan C."/>
        </authorList>
    </citation>
    <scope>NUCLEOTIDE SEQUENCE</scope>
</reference>
<dbReference type="AlphaFoldDB" id="A0A812P5K8"/>